<sequence>MSSYGCKCKNMLKRCQDTKFFEAIYNSDVERVKEFLEKETNINVQNADGYTAFHAGCCQQNAEIMDLLLENGYMKVDTKIKTRVGDSALFLVLTGYCDKTSANIVRKLVAYDPDLVEMADARGFTPLQAASRQIFIFLWF</sequence>
<dbReference type="Pfam" id="PF12796">
    <property type="entry name" value="Ank_2"/>
    <property type="match status" value="1"/>
</dbReference>
<dbReference type="InterPro" id="IPR036770">
    <property type="entry name" value="Ankyrin_rpt-contain_sf"/>
</dbReference>
<dbReference type="InterPro" id="IPR002110">
    <property type="entry name" value="Ankyrin_rpt"/>
</dbReference>
<dbReference type="Gene3D" id="1.25.40.20">
    <property type="entry name" value="Ankyrin repeat-containing domain"/>
    <property type="match status" value="1"/>
</dbReference>
<evidence type="ECO:0000313" key="3">
    <source>
        <dbReference type="EMBL" id="SSX32622.1"/>
    </source>
</evidence>
<evidence type="ECO:0000256" key="1">
    <source>
        <dbReference type="ARBA" id="ARBA00022737"/>
    </source>
</evidence>
<dbReference type="PANTHER" id="PTHR24198">
    <property type="entry name" value="ANKYRIN REPEAT AND PROTEIN KINASE DOMAIN-CONTAINING PROTEIN"/>
    <property type="match status" value="1"/>
</dbReference>
<dbReference type="SMART" id="SM00248">
    <property type="entry name" value="ANK"/>
    <property type="match status" value="3"/>
</dbReference>
<protein>
    <submittedName>
        <fullName evidence="3">CSON005208 protein</fullName>
    </submittedName>
</protein>
<dbReference type="AlphaFoldDB" id="A0A336MQD2"/>
<dbReference type="EMBL" id="UFQT01002089">
    <property type="protein sequence ID" value="SSX32622.1"/>
    <property type="molecule type" value="Genomic_DNA"/>
</dbReference>
<accession>A0A336MQD2</accession>
<keyword evidence="1" id="KW-0677">Repeat</keyword>
<dbReference type="VEuPathDB" id="VectorBase:CSON005208"/>
<gene>
    <name evidence="3" type="primary">CSON005208</name>
</gene>
<dbReference type="PANTHER" id="PTHR24198:SF165">
    <property type="entry name" value="ANKYRIN REPEAT-CONTAINING PROTEIN-RELATED"/>
    <property type="match status" value="1"/>
</dbReference>
<evidence type="ECO:0000256" key="2">
    <source>
        <dbReference type="ARBA" id="ARBA00023043"/>
    </source>
</evidence>
<proteinExistence type="predicted"/>
<organism evidence="3">
    <name type="scientific">Culicoides sonorensis</name>
    <name type="common">Biting midge</name>
    <dbReference type="NCBI Taxonomy" id="179676"/>
    <lineage>
        <taxon>Eukaryota</taxon>
        <taxon>Metazoa</taxon>
        <taxon>Ecdysozoa</taxon>
        <taxon>Arthropoda</taxon>
        <taxon>Hexapoda</taxon>
        <taxon>Insecta</taxon>
        <taxon>Pterygota</taxon>
        <taxon>Neoptera</taxon>
        <taxon>Endopterygota</taxon>
        <taxon>Diptera</taxon>
        <taxon>Nematocera</taxon>
        <taxon>Chironomoidea</taxon>
        <taxon>Ceratopogonidae</taxon>
        <taxon>Ceratopogoninae</taxon>
        <taxon>Culicoides</taxon>
        <taxon>Monoculicoides</taxon>
    </lineage>
</organism>
<keyword evidence="2" id="KW-0040">ANK repeat</keyword>
<reference evidence="3" key="1">
    <citation type="submission" date="2018-07" db="EMBL/GenBank/DDBJ databases">
        <authorList>
            <person name="Quirk P.G."/>
            <person name="Krulwich T.A."/>
        </authorList>
    </citation>
    <scope>NUCLEOTIDE SEQUENCE</scope>
</reference>
<name>A0A336MQD2_CULSO</name>
<dbReference type="SUPFAM" id="SSF48403">
    <property type="entry name" value="Ankyrin repeat"/>
    <property type="match status" value="1"/>
</dbReference>